<accession>A0A1R3HKB4</accession>
<dbReference type="Gramene" id="OMO70694">
    <property type="protein sequence ID" value="OMO70694"/>
    <property type="gene ID" value="CCACVL1_18696"/>
</dbReference>
<gene>
    <name evidence="1" type="ORF">CCACVL1_18696</name>
</gene>
<comment type="caution">
    <text evidence="1">The sequence shown here is derived from an EMBL/GenBank/DDBJ whole genome shotgun (WGS) entry which is preliminary data.</text>
</comment>
<organism evidence="1 2">
    <name type="scientific">Corchorus capsularis</name>
    <name type="common">Jute</name>
    <dbReference type="NCBI Taxonomy" id="210143"/>
    <lineage>
        <taxon>Eukaryota</taxon>
        <taxon>Viridiplantae</taxon>
        <taxon>Streptophyta</taxon>
        <taxon>Embryophyta</taxon>
        <taxon>Tracheophyta</taxon>
        <taxon>Spermatophyta</taxon>
        <taxon>Magnoliopsida</taxon>
        <taxon>eudicotyledons</taxon>
        <taxon>Gunneridae</taxon>
        <taxon>Pentapetalae</taxon>
        <taxon>rosids</taxon>
        <taxon>malvids</taxon>
        <taxon>Malvales</taxon>
        <taxon>Malvaceae</taxon>
        <taxon>Grewioideae</taxon>
        <taxon>Apeibeae</taxon>
        <taxon>Corchorus</taxon>
    </lineage>
</organism>
<protein>
    <submittedName>
        <fullName evidence="1">Uncharacterized protein</fullName>
    </submittedName>
</protein>
<name>A0A1R3HKB4_COCAP</name>
<dbReference type="AlphaFoldDB" id="A0A1R3HKB4"/>
<dbReference type="Proteomes" id="UP000188268">
    <property type="component" value="Unassembled WGS sequence"/>
</dbReference>
<evidence type="ECO:0000313" key="1">
    <source>
        <dbReference type="EMBL" id="OMO70694.1"/>
    </source>
</evidence>
<proteinExistence type="predicted"/>
<keyword evidence="2" id="KW-1185">Reference proteome</keyword>
<evidence type="ECO:0000313" key="2">
    <source>
        <dbReference type="Proteomes" id="UP000188268"/>
    </source>
</evidence>
<dbReference type="EMBL" id="AWWV01011776">
    <property type="protein sequence ID" value="OMO70694.1"/>
    <property type="molecule type" value="Genomic_DNA"/>
</dbReference>
<sequence>MTKKKTTMSKLIETSKRKKKMEADVDLNKFCVAASCGEWLVYKQLERVRTEATWRSYRAIETKEWQYYCYSKKYWCDYKNLESQVQLEVYPYIHPLQRELYKLSGQASHFHRGKRELRQSWP</sequence>
<reference evidence="1 2" key="1">
    <citation type="submission" date="2013-09" db="EMBL/GenBank/DDBJ databases">
        <title>Corchorus capsularis genome sequencing.</title>
        <authorList>
            <person name="Alam M."/>
            <person name="Haque M.S."/>
            <person name="Islam M.S."/>
            <person name="Emdad E.M."/>
            <person name="Islam M.M."/>
            <person name="Ahmed B."/>
            <person name="Halim A."/>
            <person name="Hossen Q.M.M."/>
            <person name="Hossain M.Z."/>
            <person name="Ahmed R."/>
            <person name="Khan M.M."/>
            <person name="Islam R."/>
            <person name="Rashid M.M."/>
            <person name="Khan S.A."/>
            <person name="Rahman M.S."/>
            <person name="Alam M."/>
        </authorList>
    </citation>
    <scope>NUCLEOTIDE SEQUENCE [LARGE SCALE GENOMIC DNA]</scope>
    <source>
        <strain evidence="2">cv. CVL-1</strain>
        <tissue evidence="1">Whole seedling</tissue>
    </source>
</reference>